<name>A0ABD5UIZ8_9EURY</name>
<dbReference type="PANTHER" id="PTHR46018:SF7">
    <property type="entry name" value="RIBONUCLEASE Z"/>
    <property type="match status" value="1"/>
</dbReference>
<evidence type="ECO:0000259" key="1">
    <source>
        <dbReference type="SMART" id="SM00849"/>
    </source>
</evidence>
<comment type="caution">
    <text evidence="2">The sequence shown here is derived from an EMBL/GenBank/DDBJ whole genome shotgun (WGS) entry which is preliminary data.</text>
</comment>
<evidence type="ECO:0000313" key="3">
    <source>
        <dbReference type="Proteomes" id="UP001596406"/>
    </source>
</evidence>
<dbReference type="SUPFAM" id="SSF56281">
    <property type="entry name" value="Metallo-hydrolase/oxidoreductase"/>
    <property type="match status" value="1"/>
</dbReference>
<dbReference type="Pfam" id="PF12706">
    <property type="entry name" value="Lactamase_B_2"/>
    <property type="match status" value="1"/>
</dbReference>
<feature type="domain" description="Metallo-beta-lactamase" evidence="1">
    <location>
        <begin position="19"/>
        <end position="220"/>
    </location>
</feature>
<dbReference type="SMART" id="SM00849">
    <property type="entry name" value="Lactamase_B"/>
    <property type="match status" value="1"/>
</dbReference>
<evidence type="ECO:0000313" key="2">
    <source>
        <dbReference type="EMBL" id="MFC6838096.1"/>
    </source>
</evidence>
<dbReference type="Proteomes" id="UP001596406">
    <property type="component" value="Unassembled WGS sequence"/>
</dbReference>
<dbReference type="PANTHER" id="PTHR46018">
    <property type="entry name" value="ZINC PHOSPHODIESTERASE ELAC PROTEIN 1"/>
    <property type="match status" value="1"/>
</dbReference>
<dbReference type="RefSeq" id="WP_304449814.1">
    <property type="nucleotide sequence ID" value="NZ_JARRAH010000003.1"/>
</dbReference>
<proteinExistence type="predicted"/>
<accession>A0ABD5UIZ8</accession>
<dbReference type="Gene3D" id="3.60.15.10">
    <property type="entry name" value="Ribonuclease Z/Hydroxyacylglutathione hydrolase-like"/>
    <property type="match status" value="1"/>
</dbReference>
<protein>
    <submittedName>
        <fullName evidence="2">MBL fold metallo-hydrolase</fullName>
    </submittedName>
</protein>
<dbReference type="InterPro" id="IPR001279">
    <property type="entry name" value="Metallo-B-lactamas"/>
</dbReference>
<keyword evidence="3" id="KW-1185">Reference proteome</keyword>
<organism evidence="2 3">
    <name type="scientific">Halomarina ordinaria</name>
    <dbReference type="NCBI Taxonomy" id="3033939"/>
    <lineage>
        <taxon>Archaea</taxon>
        <taxon>Methanobacteriati</taxon>
        <taxon>Methanobacteriota</taxon>
        <taxon>Stenosarchaea group</taxon>
        <taxon>Halobacteria</taxon>
        <taxon>Halobacteriales</taxon>
        <taxon>Natronomonadaceae</taxon>
        <taxon>Halomarina</taxon>
    </lineage>
</organism>
<dbReference type="InterPro" id="IPR036866">
    <property type="entry name" value="RibonucZ/Hydroxyglut_hydro"/>
</dbReference>
<reference evidence="2 3" key="1">
    <citation type="journal article" date="2019" name="Int. J. Syst. Evol. Microbiol.">
        <title>The Global Catalogue of Microorganisms (GCM) 10K type strain sequencing project: providing services to taxonomists for standard genome sequencing and annotation.</title>
        <authorList>
            <consortium name="The Broad Institute Genomics Platform"/>
            <consortium name="The Broad Institute Genome Sequencing Center for Infectious Disease"/>
            <person name="Wu L."/>
            <person name="Ma J."/>
        </authorList>
    </citation>
    <scope>NUCLEOTIDE SEQUENCE [LARGE SCALE GENOMIC DNA]</scope>
    <source>
        <strain evidence="2 3">PSRA2</strain>
    </source>
</reference>
<dbReference type="EMBL" id="JBHSXM010000003">
    <property type="protein sequence ID" value="MFC6838096.1"/>
    <property type="molecule type" value="Genomic_DNA"/>
</dbReference>
<gene>
    <name evidence="2" type="ORF">ACFQHK_16560</name>
</gene>
<sequence length="245" mass="26455">MATITFAGSGDTVGSGGRLQTCIHVATDESRFLLDCGASSLPALKREGVDPNTVDAIFLTHLHGDHFGGIPFFVLDAQLVSKREAPLLVAGPPGTETRVEAAMDVLFPGLSEVEQAFDVTYREYGAGESVVDEDVEVTPFEVVHPSGAPAYALRAAFDGRVLTYSGDTEWTESLAAAARGADLFVCEAYFYEKSVPYHLDYATLRSHLGTLDCDRVVLTHMSEDMLARRSEVDLECAEDGTRLTL</sequence>
<dbReference type="AlphaFoldDB" id="A0ABD5UIZ8"/>
<dbReference type="CDD" id="cd07740">
    <property type="entry name" value="metallo-hydrolase-like_MBL-fold"/>
    <property type="match status" value="1"/>
</dbReference>